<dbReference type="PANTHER" id="PTHR47478:SF1">
    <property type="entry name" value="PYRIMIDINE 5'-NUCLEOTIDASE YJJG"/>
    <property type="match status" value="1"/>
</dbReference>
<dbReference type="PANTHER" id="PTHR47478">
    <property type="match status" value="1"/>
</dbReference>
<dbReference type="eggNOG" id="COG1011">
    <property type="taxonomic scope" value="Bacteria"/>
</dbReference>
<dbReference type="Pfam" id="PF00702">
    <property type="entry name" value="Hydrolase"/>
    <property type="match status" value="1"/>
</dbReference>
<dbReference type="SUPFAM" id="SSF56784">
    <property type="entry name" value="HAD-like"/>
    <property type="match status" value="1"/>
</dbReference>
<dbReference type="HOGENOM" id="CLU_045011_8_1_9"/>
<name>A0A078M549_9STAP</name>
<dbReference type="GO" id="GO:0008253">
    <property type="term" value="F:5'-nucleotidase activity"/>
    <property type="evidence" value="ECO:0007669"/>
    <property type="project" value="InterPro"/>
</dbReference>
<dbReference type="InterPro" id="IPR006439">
    <property type="entry name" value="HAD-SF_hydro_IA"/>
</dbReference>
<dbReference type="Gene3D" id="3.40.50.1000">
    <property type="entry name" value="HAD superfamily/HAD-like"/>
    <property type="match status" value="1"/>
</dbReference>
<dbReference type="STRING" id="1461582.BN1048_01337"/>
<keyword evidence="1" id="KW-0378">Hydrolase</keyword>
<dbReference type="AlphaFoldDB" id="A0A078M549"/>
<proteinExistence type="predicted"/>
<organism evidence="1 2">
    <name type="scientific">Jeotgalicoccus saudimassiliensis</name>
    <dbReference type="NCBI Taxonomy" id="1461582"/>
    <lineage>
        <taxon>Bacteria</taxon>
        <taxon>Bacillati</taxon>
        <taxon>Bacillota</taxon>
        <taxon>Bacilli</taxon>
        <taxon>Bacillales</taxon>
        <taxon>Staphylococcaceae</taxon>
        <taxon>Jeotgalicoccus</taxon>
    </lineage>
</organism>
<dbReference type="NCBIfam" id="TIGR01549">
    <property type="entry name" value="HAD-SF-IA-v1"/>
    <property type="match status" value="1"/>
</dbReference>
<sequence length="226" mass="25674">MYKAVFMDIDDTVFNFKKCSESALKETFTTLNLEYNKSIFESFTEIDERLWKKQKEELLSVADVLNIRFKELSETLGMNYDSDLAKEHFGNLLGEQYIMEPGIEEVLRRISADYKIYAASNGVLTMQENRLNLSGLKRYFTDLYVSDDIGSAKPNFGFFAESMKRAELESSDILMVGDSLVSDIAGANNAGIASVWYNPYGLENETDIKADYEIKSLDELTVVLNS</sequence>
<dbReference type="InterPro" id="IPR023214">
    <property type="entry name" value="HAD_sf"/>
</dbReference>
<reference evidence="1 2" key="1">
    <citation type="submission" date="2014-07" db="EMBL/GenBank/DDBJ databases">
        <authorList>
            <person name="Urmite Genomes Urmite Genomes"/>
        </authorList>
    </citation>
    <scope>NUCLEOTIDE SEQUENCE [LARGE SCALE GENOMIC DNA]</scope>
    <source>
        <strain evidence="1 2">13MG44_air</strain>
    </source>
</reference>
<dbReference type="EMBL" id="CCSE01000001">
    <property type="protein sequence ID" value="CEA01339.1"/>
    <property type="molecule type" value="Genomic_DNA"/>
</dbReference>
<dbReference type="OrthoDB" id="9802350at2"/>
<dbReference type="Gene3D" id="1.10.150.240">
    <property type="entry name" value="Putative phosphatase, domain 2"/>
    <property type="match status" value="1"/>
</dbReference>
<dbReference type="InterPro" id="IPR052550">
    <property type="entry name" value="Pyrimidine_5'-ntase_YjjG"/>
</dbReference>
<dbReference type="SFLD" id="SFLDS00003">
    <property type="entry name" value="Haloacid_Dehalogenase"/>
    <property type="match status" value="1"/>
</dbReference>
<accession>A0A078M549</accession>
<keyword evidence="2" id="KW-1185">Reference proteome</keyword>
<protein>
    <submittedName>
        <fullName evidence="1">Putative HAD-hydrolase YfnB</fullName>
    </submittedName>
</protein>
<dbReference type="SFLD" id="SFLDG01129">
    <property type="entry name" value="C1.5:_HAD__Beta-PGM__Phosphata"/>
    <property type="match status" value="1"/>
</dbReference>
<gene>
    <name evidence="1" type="primary">yfnB</name>
    <name evidence="1" type="ORF">BN1048_01337</name>
</gene>
<dbReference type="RefSeq" id="WP_035809637.1">
    <property type="nucleotide sequence ID" value="NZ_CCSE01000001.1"/>
</dbReference>
<evidence type="ECO:0000313" key="1">
    <source>
        <dbReference type="EMBL" id="CEA01339.1"/>
    </source>
</evidence>
<dbReference type="Proteomes" id="UP000044136">
    <property type="component" value="Unassembled WGS sequence"/>
</dbReference>
<dbReference type="InterPro" id="IPR036412">
    <property type="entry name" value="HAD-like_sf"/>
</dbReference>
<dbReference type="NCBIfam" id="TIGR02254">
    <property type="entry name" value="YjjG_YfnB"/>
    <property type="match status" value="1"/>
</dbReference>
<evidence type="ECO:0000313" key="2">
    <source>
        <dbReference type="Proteomes" id="UP000044136"/>
    </source>
</evidence>
<dbReference type="InterPro" id="IPR011951">
    <property type="entry name" value="HAD-SF_hydro_IA_YjjG/PynA"/>
</dbReference>
<dbReference type="InterPro" id="IPR023198">
    <property type="entry name" value="PGP-like_dom2"/>
</dbReference>